<gene>
    <name evidence="1" type="ORF">LCGC14_2353590</name>
</gene>
<dbReference type="InterPro" id="IPR000653">
    <property type="entry name" value="DegT/StrS_aminotransferase"/>
</dbReference>
<dbReference type="SUPFAM" id="SSF53383">
    <property type="entry name" value="PLP-dependent transferases"/>
    <property type="match status" value="1"/>
</dbReference>
<evidence type="ECO:0008006" key="2">
    <source>
        <dbReference type="Google" id="ProtNLM"/>
    </source>
</evidence>
<protein>
    <recommendedName>
        <fullName evidence="2">DegT/DnrJ/EryC1/StrS aminotransferase family protein</fullName>
    </recommendedName>
</protein>
<dbReference type="AlphaFoldDB" id="A0A0F9C8D3"/>
<dbReference type="InterPro" id="IPR015424">
    <property type="entry name" value="PyrdxlP-dep_Trfase"/>
</dbReference>
<name>A0A0F9C8D3_9ZZZZ</name>
<accession>A0A0F9C8D3</accession>
<comment type="caution">
    <text evidence="1">The sequence shown here is derived from an EMBL/GenBank/DDBJ whole genome shotgun (WGS) entry which is preliminary data.</text>
</comment>
<sequence length="91" mass="10812">MPTIIFNKEYNLNRDELLEHLNNQGIAARPFFYPVSSFPMFEEKKENIISYSIFSRGINLPSNFEISERDAEFIFEQINIYCKTIKKQNII</sequence>
<organism evidence="1">
    <name type="scientific">marine sediment metagenome</name>
    <dbReference type="NCBI Taxonomy" id="412755"/>
    <lineage>
        <taxon>unclassified sequences</taxon>
        <taxon>metagenomes</taxon>
        <taxon>ecological metagenomes</taxon>
    </lineage>
</organism>
<evidence type="ECO:0000313" key="1">
    <source>
        <dbReference type="EMBL" id="KKL45643.1"/>
    </source>
</evidence>
<dbReference type="EMBL" id="LAZR01034315">
    <property type="protein sequence ID" value="KKL45643.1"/>
    <property type="molecule type" value="Genomic_DNA"/>
</dbReference>
<proteinExistence type="predicted"/>
<dbReference type="Pfam" id="PF01041">
    <property type="entry name" value="DegT_DnrJ_EryC1"/>
    <property type="match status" value="1"/>
</dbReference>
<reference evidence="1" key="1">
    <citation type="journal article" date="2015" name="Nature">
        <title>Complex archaea that bridge the gap between prokaryotes and eukaryotes.</title>
        <authorList>
            <person name="Spang A."/>
            <person name="Saw J.H."/>
            <person name="Jorgensen S.L."/>
            <person name="Zaremba-Niedzwiedzka K."/>
            <person name="Martijn J."/>
            <person name="Lind A.E."/>
            <person name="van Eijk R."/>
            <person name="Schleper C."/>
            <person name="Guy L."/>
            <person name="Ettema T.J."/>
        </authorList>
    </citation>
    <scope>NUCLEOTIDE SEQUENCE</scope>
</reference>
<dbReference type="Gene3D" id="3.90.1150.10">
    <property type="entry name" value="Aspartate Aminotransferase, domain 1"/>
    <property type="match status" value="1"/>
</dbReference>
<dbReference type="InterPro" id="IPR015422">
    <property type="entry name" value="PyrdxlP-dep_Trfase_small"/>
</dbReference>